<dbReference type="InterPro" id="IPR015943">
    <property type="entry name" value="WD40/YVTN_repeat-like_dom_sf"/>
</dbReference>
<sequence length="506" mass="56089">MNRSSGFTYSGHCVPALSPDGTWIAYILSSSLVFRRSDLSTKQVVPLSPDFSRLVQGILWDENTSEGAVAVFTRSQAQIYLFDESVSEFTCSATIKDDITGFQWASSASEELVRVATMSPDFVRLWSSDGIEKEIINPKWPQVLGGPAKGYISSVTRHGTADEISIFSTLSGRYYKFPFEGILDAKQAKWSPKGSFLAVVDTSALGYRVHIYGAEGSLLKAYRGHSDDQVEGGEFGVDTIEWIPGASDNERLAIGDEHEEVTILDTANFSAPVILKHGSIQDGVPIWVEATRSSVVHYNLVSAPYIPPQLRHSTDVTTGIVALKVSPNGIMLGTVTESMPSTVWVWYLDGDNTYLASVMCHSYPISSIEWNGQWLYTVCPGSKLVGRWSISTAPMLTALDDFDSLSGATVRGRFTLFYNRNVFSIAQDEDEPEHEQDEEDQKDLVGQDQENQEDEGISMREREGSPQMLLDDDTNVQEIVKTVQQSEWCEPAEALHPDDTFTRKRN</sequence>
<dbReference type="PANTHER" id="PTHR16220:SF0">
    <property type="entry name" value="WD REPEAT-CONTAINING PROTEIN WRAP73"/>
    <property type="match status" value="1"/>
</dbReference>
<dbReference type="AlphaFoldDB" id="A0A060T3N8"/>
<dbReference type="Gene3D" id="2.130.10.10">
    <property type="entry name" value="YVTN repeat-like/Quinoprotein amine dehydrogenase"/>
    <property type="match status" value="1"/>
</dbReference>
<evidence type="ECO:0000256" key="1">
    <source>
        <dbReference type="SAM" id="MobiDB-lite"/>
    </source>
</evidence>
<reference evidence="2" key="2">
    <citation type="submission" date="2014-06" db="EMBL/GenBank/DDBJ databases">
        <title>The complete genome of Blastobotrys (Arxula) adeninivorans LS3 - a yeast of biotechnological interest.</title>
        <authorList>
            <person name="Kunze G."/>
            <person name="Gaillardin C."/>
            <person name="Czernicka M."/>
            <person name="Durrens P."/>
            <person name="Martin T."/>
            <person name="Boer E."/>
            <person name="Gabaldon T."/>
            <person name="Cruz J."/>
            <person name="Talla E."/>
            <person name="Marck C."/>
            <person name="Goffeau A."/>
            <person name="Barbe V."/>
            <person name="Baret P."/>
            <person name="Baronian K."/>
            <person name="Beier S."/>
            <person name="Bleykasten C."/>
            <person name="Bode R."/>
            <person name="Casaregola S."/>
            <person name="Despons L."/>
            <person name="Fairhead C."/>
            <person name="Giersberg M."/>
            <person name="Gierski P."/>
            <person name="Hahnel U."/>
            <person name="Hartmann A."/>
            <person name="Jankowska D."/>
            <person name="Jubin C."/>
            <person name="Jung P."/>
            <person name="Lafontaine I."/>
            <person name="Leh-Louis V."/>
            <person name="Lemaire M."/>
            <person name="Marcet-Houben M."/>
            <person name="Mascher M."/>
            <person name="Morel G."/>
            <person name="Richard G.-F."/>
            <person name="Riechen J."/>
            <person name="Sacerdot C."/>
            <person name="Sarkar A."/>
            <person name="Savel G."/>
            <person name="Schacherer J."/>
            <person name="Sherman D."/>
            <person name="Straub M.-L."/>
            <person name="Stein N."/>
            <person name="Thierry A."/>
            <person name="Trautwein-Schult A."/>
            <person name="Westhof E."/>
            <person name="Worch S."/>
            <person name="Dujon B."/>
            <person name="Souciet J.-L."/>
            <person name="Wincker P."/>
            <person name="Scholz U."/>
            <person name="Neuveglise N."/>
        </authorList>
    </citation>
    <scope>NUCLEOTIDE SEQUENCE</scope>
    <source>
        <strain evidence="2">LS3</strain>
    </source>
</reference>
<dbReference type="GO" id="GO:1990811">
    <property type="term" value="C:MWP complex"/>
    <property type="evidence" value="ECO:0007669"/>
    <property type="project" value="TreeGrafter"/>
</dbReference>
<accession>A0A060T3N8</accession>
<name>A0A060T3N8_BLAAD</name>
<gene>
    <name evidence="2" type="ORF">GNLVRS02_ARAD1A11154g</name>
</gene>
<evidence type="ECO:0000313" key="2">
    <source>
        <dbReference type="EMBL" id="CDP33517.1"/>
    </source>
</evidence>
<dbReference type="GO" id="GO:1990810">
    <property type="term" value="P:microtubule anchoring at mitotic spindle pole body"/>
    <property type="evidence" value="ECO:0007669"/>
    <property type="project" value="TreeGrafter"/>
</dbReference>
<reference evidence="2" key="1">
    <citation type="submission" date="2014-02" db="EMBL/GenBank/DDBJ databases">
        <authorList>
            <person name="Genoscope - CEA"/>
        </authorList>
    </citation>
    <scope>NUCLEOTIDE SEQUENCE</scope>
    <source>
        <strain evidence="2">LS3</strain>
    </source>
</reference>
<dbReference type="SUPFAM" id="SSF75011">
    <property type="entry name" value="3-carboxy-cis,cis-mucoante lactonizing enzyme"/>
    <property type="match status" value="1"/>
</dbReference>
<dbReference type="EMBL" id="HG937691">
    <property type="protein sequence ID" value="CDP33517.1"/>
    <property type="molecule type" value="Genomic_DNA"/>
</dbReference>
<feature type="region of interest" description="Disordered" evidence="1">
    <location>
        <begin position="427"/>
        <end position="472"/>
    </location>
</feature>
<dbReference type="GO" id="GO:0005815">
    <property type="term" value="C:microtubule organizing center"/>
    <property type="evidence" value="ECO:0007669"/>
    <property type="project" value="TreeGrafter"/>
</dbReference>
<feature type="compositionally biased region" description="Acidic residues" evidence="1">
    <location>
        <begin position="427"/>
        <end position="441"/>
    </location>
</feature>
<protein>
    <submittedName>
        <fullName evidence="2">ARAD1A11154p</fullName>
    </submittedName>
</protein>
<proteinExistence type="predicted"/>
<organism evidence="2">
    <name type="scientific">Blastobotrys adeninivorans</name>
    <name type="common">Yeast</name>
    <name type="synonym">Arxula adeninivorans</name>
    <dbReference type="NCBI Taxonomy" id="409370"/>
    <lineage>
        <taxon>Eukaryota</taxon>
        <taxon>Fungi</taxon>
        <taxon>Dikarya</taxon>
        <taxon>Ascomycota</taxon>
        <taxon>Saccharomycotina</taxon>
        <taxon>Dipodascomycetes</taxon>
        <taxon>Dipodascales</taxon>
        <taxon>Trichomonascaceae</taxon>
        <taxon>Blastobotrys</taxon>
    </lineage>
</organism>
<dbReference type="PANTHER" id="PTHR16220">
    <property type="entry name" value="WD REPEAT PROTEIN 8-RELATED"/>
    <property type="match status" value="1"/>
</dbReference>
<dbReference type="InterPro" id="IPR052778">
    <property type="entry name" value="Centrosome-WD_assoc"/>
</dbReference>
<dbReference type="PhylomeDB" id="A0A060T3N8"/>